<dbReference type="PROSITE" id="PS00995">
    <property type="entry name" value="TCP1_3"/>
    <property type="match status" value="1"/>
</dbReference>
<evidence type="ECO:0000313" key="9">
    <source>
        <dbReference type="EMBL" id="KAG2375243.1"/>
    </source>
</evidence>
<dbReference type="InterPro" id="IPR002194">
    <property type="entry name" value="Chaperonin_TCP-1_CS"/>
</dbReference>
<dbReference type="GO" id="GO:0051082">
    <property type="term" value="F:unfolded protein binding"/>
    <property type="evidence" value="ECO:0007669"/>
    <property type="project" value="InterPro"/>
</dbReference>
<dbReference type="Proteomes" id="UP000816034">
    <property type="component" value="Unassembled WGS sequence"/>
</dbReference>
<keyword evidence="5" id="KW-0346">Stress response</keyword>
<keyword evidence="2 8" id="KW-0547">Nucleotide-binding</keyword>
<dbReference type="Pfam" id="PF00118">
    <property type="entry name" value="Cpn60_TCP1"/>
    <property type="match status" value="2"/>
</dbReference>
<evidence type="ECO:0000256" key="1">
    <source>
        <dbReference type="ARBA" id="ARBA00008020"/>
    </source>
</evidence>
<dbReference type="InterPro" id="IPR027413">
    <property type="entry name" value="GROEL-like_equatorial_sf"/>
</dbReference>
<keyword evidence="6 8" id="KW-0143">Chaperone</keyword>
<dbReference type="AlphaFoldDB" id="A0AA88KEQ5"/>
<dbReference type="Gene3D" id="3.30.260.10">
    <property type="entry name" value="TCP-1-like chaperonin intermediate domain"/>
    <property type="match status" value="1"/>
</dbReference>
<keyword evidence="10" id="KW-1185">Reference proteome</keyword>
<accession>A0AA88KEQ5</accession>
<sequence length="543" mass="61993">MNESLSHSSAPIILDACKKLKQLLHSSFGPMSFHKLIVKYHQHVNPEMIYTNDGATIVRSLPIVNPIGKILCDLSKTQEELAGDGTTGVILLCCELVLRSIEDLHLKQLLPLEVICNYLFILKNVWMNSFERMRSLESEKISRLIFSDRDSIFRMTQNALQSKDIRYMANHFSNILVDCFAQKIPKQRKFHCIAGGQLNDSFGFRGLFCNVTHSSFSSRFYHSQNLQARFKKCNKILLLGRKNQNVNNFERSLWKSIFQTASTYDGGIIIFMEGAFPNFHISYHKDSAVFIFDNMTPKILHQMSVCFDFPILKMGSVSQISIDDLFSIPAKTRSEDCPTIQCIAGNMFVRISNTCQDLYHFVLRGPSDTIVQETKRSLKDAYEIIKNHFALEKCNDIQSQHYLCGGGCHIEFQLWADIIRENSQTLVPANVSEVFGECILSLPRMILQSTSLSTRENEILRLKREYLKHDHQNTDHKEGASCFYGIDLLTSNCNSACFHSSQSLIVENVLERFLLEDSRVKQHLVELACETAITLLRISSVEV</sequence>
<dbReference type="SUPFAM" id="SSF54849">
    <property type="entry name" value="GroEL-intermediate domain like"/>
    <property type="match status" value="1"/>
</dbReference>
<evidence type="ECO:0000313" key="10">
    <source>
        <dbReference type="Proteomes" id="UP000816034"/>
    </source>
</evidence>
<evidence type="ECO:0000256" key="6">
    <source>
        <dbReference type="ARBA" id="ARBA00023186"/>
    </source>
</evidence>
<dbReference type="GO" id="GO:0140662">
    <property type="term" value="F:ATP-dependent protein folding chaperone"/>
    <property type="evidence" value="ECO:0007669"/>
    <property type="project" value="InterPro"/>
</dbReference>
<dbReference type="InterPro" id="IPR027410">
    <property type="entry name" value="TCP-1-like_intermed_sf"/>
</dbReference>
<dbReference type="Gene3D" id="3.50.7.10">
    <property type="entry name" value="GroEL"/>
    <property type="match status" value="1"/>
</dbReference>
<evidence type="ECO:0000256" key="7">
    <source>
        <dbReference type="ARBA" id="ARBA00025467"/>
    </source>
</evidence>
<evidence type="ECO:0000256" key="4">
    <source>
        <dbReference type="ARBA" id="ARBA00022946"/>
    </source>
</evidence>
<comment type="similarity">
    <text evidence="1 8">Belongs to the TCP-1 chaperonin family.</text>
</comment>
<organism evidence="9 10">
    <name type="scientific">Naegleria lovaniensis</name>
    <name type="common">Amoeba</name>
    <dbReference type="NCBI Taxonomy" id="51637"/>
    <lineage>
        <taxon>Eukaryota</taxon>
        <taxon>Discoba</taxon>
        <taxon>Heterolobosea</taxon>
        <taxon>Tetramitia</taxon>
        <taxon>Eutetramitia</taxon>
        <taxon>Vahlkampfiidae</taxon>
        <taxon>Naegleria</taxon>
    </lineage>
</organism>
<dbReference type="SUPFAM" id="SSF48592">
    <property type="entry name" value="GroEL equatorial domain-like"/>
    <property type="match status" value="1"/>
</dbReference>
<dbReference type="Gene3D" id="1.10.560.10">
    <property type="entry name" value="GroEL-like equatorial domain"/>
    <property type="match status" value="1"/>
</dbReference>
<name>A0AA88KEQ5_NAELO</name>
<dbReference type="InterPro" id="IPR027409">
    <property type="entry name" value="GroEL-like_apical_dom_sf"/>
</dbReference>
<proteinExistence type="inferred from homology"/>
<dbReference type="PRINTS" id="PR00304">
    <property type="entry name" value="TCOMPLEXTCP1"/>
</dbReference>
<dbReference type="InterPro" id="IPR017998">
    <property type="entry name" value="Chaperone_TCP-1"/>
</dbReference>
<keyword evidence="3 8" id="KW-0067">ATP-binding</keyword>
<gene>
    <name evidence="9" type="ORF">C9374_009866</name>
</gene>
<dbReference type="InterPro" id="IPR002423">
    <property type="entry name" value="Cpn60/GroEL/TCP-1"/>
</dbReference>
<dbReference type="GO" id="GO:0005524">
    <property type="term" value="F:ATP binding"/>
    <property type="evidence" value="ECO:0007669"/>
    <property type="project" value="UniProtKB-KW"/>
</dbReference>
<protein>
    <submittedName>
        <fullName evidence="9">Uncharacterized protein</fullName>
    </submittedName>
</protein>
<comment type="caution">
    <text evidence="9">The sequence shown here is derived from an EMBL/GenBank/DDBJ whole genome shotgun (WGS) entry which is preliminary data.</text>
</comment>
<evidence type="ECO:0000256" key="5">
    <source>
        <dbReference type="ARBA" id="ARBA00023016"/>
    </source>
</evidence>
<keyword evidence="4" id="KW-0809">Transit peptide</keyword>
<dbReference type="GeneID" id="68102320"/>
<evidence type="ECO:0000256" key="8">
    <source>
        <dbReference type="RuleBase" id="RU004187"/>
    </source>
</evidence>
<dbReference type="EMBL" id="PYSW02000039">
    <property type="protein sequence ID" value="KAG2375243.1"/>
    <property type="molecule type" value="Genomic_DNA"/>
</dbReference>
<comment type="function">
    <text evidence="7">Implicated in mitochondrial protein import and macromolecular assembly. May facilitate the correct folding of imported proteins. May also prevent misfolding and promote the refolding and proper assembly of unfolded polypeptides generated under stress conditions in the mitochondrial matrix.</text>
</comment>
<dbReference type="RefSeq" id="XP_044544417.1">
    <property type="nucleotide sequence ID" value="XM_044700100.1"/>
</dbReference>
<evidence type="ECO:0000256" key="2">
    <source>
        <dbReference type="ARBA" id="ARBA00022741"/>
    </source>
</evidence>
<evidence type="ECO:0000256" key="3">
    <source>
        <dbReference type="ARBA" id="ARBA00022840"/>
    </source>
</evidence>
<reference evidence="9 10" key="1">
    <citation type="journal article" date="2018" name="BMC Genomics">
        <title>The genome of Naegleria lovaniensis, the basis for a comparative approach to unravel pathogenicity factors of the human pathogenic amoeba N. fowleri.</title>
        <authorList>
            <person name="Liechti N."/>
            <person name="Schurch N."/>
            <person name="Bruggmann R."/>
            <person name="Wittwer M."/>
        </authorList>
    </citation>
    <scope>NUCLEOTIDE SEQUENCE [LARGE SCALE GENOMIC DNA]</scope>
    <source>
        <strain evidence="9 10">ATCC 30569</strain>
    </source>
</reference>
<dbReference type="GO" id="GO:0016887">
    <property type="term" value="F:ATP hydrolysis activity"/>
    <property type="evidence" value="ECO:0007669"/>
    <property type="project" value="InterPro"/>
</dbReference>
<dbReference type="PANTHER" id="PTHR11353">
    <property type="entry name" value="CHAPERONIN"/>
    <property type="match status" value="1"/>
</dbReference>